<organism evidence="13 14">
    <name type="scientific">Podarcis lilfordi</name>
    <name type="common">Lilford's wall lizard</name>
    <dbReference type="NCBI Taxonomy" id="74358"/>
    <lineage>
        <taxon>Eukaryota</taxon>
        <taxon>Metazoa</taxon>
        <taxon>Chordata</taxon>
        <taxon>Craniata</taxon>
        <taxon>Vertebrata</taxon>
        <taxon>Euteleostomi</taxon>
        <taxon>Lepidosauria</taxon>
        <taxon>Squamata</taxon>
        <taxon>Bifurcata</taxon>
        <taxon>Unidentata</taxon>
        <taxon>Episquamata</taxon>
        <taxon>Laterata</taxon>
        <taxon>Lacertibaenia</taxon>
        <taxon>Lacertidae</taxon>
        <taxon>Podarcis</taxon>
    </lineage>
</organism>
<evidence type="ECO:0000313" key="13">
    <source>
        <dbReference type="EMBL" id="CAI5773695.1"/>
    </source>
</evidence>
<protein>
    <submittedName>
        <fullName evidence="13">Olfactory receptor 52K1-like</fullName>
    </submittedName>
</protein>
<dbReference type="FunFam" id="1.20.1070.10:FF:000013">
    <property type="entry name" value="Olfactory receptor"/>
    <property type="match status" value="1"/>
</dbReference>
<keyword evidence="10" id="KW-0807">Transducer</keyword>
<feature type="transmembrane region" description="Helical" evidence="11">
    <location>
        <begin position="250"/>
        <end position="270"/>
    </location>
</feature>
<evidence type="ECO:0000256" key="9">
    <source>
        <dbReference type="ARBA" id="ARBA00023170"/>
    </source>
</evidence>
<evidence type="ECO:0000256" key="5">
    <source>
        <dbReference type="ARBA" id="ARBA00022725"/>
    </source>
</evidence>
<evidence type="ECO:0000256" key="3">
    <source>
        <dbReference type="ARBA" id="ARBA00022606"/>
    </source>
</evidence>
<keyword evidence="6 11" id="KW-1133">Transmembrane helix</keyword>
<evidence type="ECO:0000256" key="10">
    <source>
        <dbReference type="ARBA" id="ARBA00023224"/>
    </source>
</evidence>
<dbReference type="AlphaFoldDB" id="A0AA35P5J1"/>
<dbReference type="PANTHER" id="PTHR26450:SF422">
    <property type="entry name" value="OLFACTORY RECEPTOR"/>
    <property type="match status" value="1"/>
</dbReference>
<feature type="transmembrane region" description="Helical" evidence="11">
    <location>
        <begin position="282"/>
        <end position="299"/>
    </location>
</feature>
<dbReference type="Gene3D" id="1.20.1070.10">
    <property type="entry name" value="Rhodopsin 7-helix transmembrane proteins"/>
    <property type="match status" value="1"/>
</dbReference>
<feature type="transmembrane region" description="Helical" evidence="11">
    <location>
        <begin position="205"/>
        <end position="229"/>
    </location>
</feature>
<gene>
    <name evidence="13" type="ORF">PODLI_1B042610</name>
</gene>
<evidence type="ECO:0000256" key="6">
    <source>
        <dbReference type="ARBA" id="ARBA00022989"/>
    </source>
</evidence>
<reference evidence="13" key="1">
    <citation type="submission" date="2022-12" db="EMBL/GenBank/DDBJ databases">
        <authorList>
            <person name="Alioto T."/>
            <person name="Alioto T."/>
            <person name="Gomez Garrido J."/>
        </authorList>
    </citation>
    <scope>NUCLEOTIDE SEQUENCE</scope>
</reference>
<name>A0AA35P5J1_9SAUR</name>
<dbReference type="InterPro" id="IPR050402">
    <property type="entry name" value="OR51/52/56-like"/>
</dbReference>
<keyword evidence="3" id="KW-0716">Sensory transduction</keyword>
<dbReference type="Proteomes" id="UP001178461">
    <property type="component" value="Chromosome 4"/>
</dbReference>
<evidence type="ECO:0000256" key="8">
    <source>
        <dbReference type="ARBA" id="ARBA00023136"/>
    </source>
</evidence>
<feature type="domain" description="G-protein coupled receptors family 1 profile" evidence="12">
    <location>
        <begin position="46"/>
        <end position="297"/>
    </location>
</feature>
<feature type="transmembrane region" description="Helical" evidence="11">
    <location>
        <begin position="103"/>
        <end position="125"/>
    </location>
</feature>
<evidence type="ECO:0000256" key="4">
    <source>
        <dbReference type="ARBA" id="ARBA00022692"/>
    </source>
</evidence>
<evidence type="ECO:0000256" key="11">
    <source>
        <dbReference type="SAM" id="Phobius"/>
    </source>
</evidence>
<keyword evidence="8 11" id="KW-0472">Membrane</keyword>
<dbReference type="GO" id="GO:0005886">
    <property type="term" value="C:plasma membrane"/>
    <property type="evidence" value="ECO:0007669"/>
    <property type="project" value="UniProtKB-SubCell"/>
</dbReference>
<evidence type="ECO:0000259" key="12">
    <source>
        <dbReference type="PROSITE" id="PS50262"/>
    </source>
</evidence>
<dbReference type="EMBL" id="OX395129">
    <property type="protein sequence ID" value="CAI5773695.1"/>
    <property type="molecule type" value="Genomic_DNA"/>
</dbReference>
<feature type="transmembrane region" description="Helical" evidence="11">
    <location>
        <begin position="64"/>
        <end position="83"/>
    </location>
</feature>
<dbReference type="PRINTS" id="PR00237">
    <property type="entry name" value="GPCRRHODOPSN"/>
</dbReference>
<dbReference type="Pfam" id="PF13853">
    <property type="entry name" value="7tm_4"/>
    <property type="match status" value="1"/>
</dbReference>
<keyword evidence="2" id="KW-1003">Cell membrane</keyword>
<keyword evidence="4 11" id="KW-0812">Transmembrane</keyword>
<comment type="subcellular location">
    <subcellularLocation>
        <location evidence="1">Cell membrane</location>
        <topology evidence="1">Multi-pass membrane protein</topology>
    </subcellularLocation>
</comment>
<sequence>MAGGDQNGTANVSYTDFLLLAFPGLQESRYLLAIPFFCLYLMIVAGNSILIYTVRADHSLHSPMYILIALLFAVNICGSTVILPKMLLSFLLRVSHISLTECLIQMFFLYFATMQDCNLLLLMALDRYMAICHPLHYTDIMTKKLLVILTLVALARGVAFVSPVVILASQVRFCRSNIIGHFACEHMALMRLSCGDISRNKVLGLAARTITAIFDFGFLLGSYGCILQVSMQMSSGHARHKAFHTCGTHLMVIFTTYSSRIISSIVYRLAKSASQDVHNLISTIYLFLPWILHPIIYGMRTKEIQDSLWKLLRRKWAHLVPGKAVARSRIK</sequence>
<evidence type="ECO:0000313" key="14">
    <source>
        <dbReference type="Proteomes" id="UP001178461"/>
    </source>
</evidence>
<dbReference type="GO" id="GO:0004930">
    <property type="term" value="F:G protein-coupled receptor activity"/>
    <property type="evidence" value="ECO:0007669"/>
    <property type="project" value="UniProtKB-KW"/>
</dbReference>
<dbReference type="GO" id="GO:0004984">
    <property type="term" value="F:olfactory receptor activity"/>
    <property type="evidence" value="ECO:0007669"/>
    <property type="project" value="InterPro"/>
</dbReference>
<dbReference type="InterPro" id="IPR000276">
    <property type="entry name" value="GPCR_Rhodpsn"/>
</dbReference>
<dbReference type="SUPFAM" id="SSF81321">
    <property type="entry name" value="Family A G protein-coupled receptor-like"/>
    <property type="match status" value="1"/>
</dbReference>
<dbReference type="PROSITE" id="PS50262">
    <property type="entry name" value="G_PROTEIN_RECEP_F1_2"/>
    <property type="match status" value="1"/>
</dbReference>
<feature type="transmembrane region" description="Helical" evidence="11">
    <location>
        <begin position="30"/>
        <end position="52"/>
    </location>
</feature>
<feature type="transmembrane region" description="Helical" evidence="11">
    <location>
        <begin position="145"/>
        <end position="168"/>
    </location>
</feature>
<keyword evidence="7" id="KW-0297">G-protein coupled receptor</keyword>
<evidence type="ECO:0000256" key="7">
    <source>
        <dbReference type="ARBA" id="ARBA00023040"/>
    </source>
</evidence>
<dbReference type="InterPro" id="IPR000725">
    <property type="entry name" value="Olfact_rcpt"/>
</dbReference>
<dbReference type="InterPro" id="IPR017452">
    <property type="entry name" value="GPCR_Rhodpsn_7TM"/>
</dbReference>
<accession>A0AA35P5J1</accession>
<keyword evidence="14" id="KW-1185">Reference proteome</keyword>
<evidence type="ECO:0000256" key="1">
    <source>
        <dbReference type="ARBA" id="ARBA00004651"/>
    </source>
</evidence>
<evidence type="ECO:0000256" key="2">
    <source>
        <dbReference type="ARBA" id="ARBA00022475"/>
    </source>
</evidence>
<dbReference type="PRINTS" id="PR00245">
    <property type="entry name" value="OLFACTORYR"/>
</dbReference>
<keyword evidence="5" id="KW-0552">Olfaction</keyword>
<proteinExistence type="predicted"/>
<dbReference type="PANTHER" id="PTHR26450">
    <property type="entry name" value="OLFACTORY RECEPTOR 56B1-RELATED"/>
    <property type="match status" value="1"/>
</dbReference>
<keyword evidence="9 13" id="KW-0675">Receptor</keyword>